<evidence type="ECO:0000256" key="1">
    <source>
        <dbReference type="ARBA" id="ARBA00023125"/>
    </source>
</evidence>
<reference evidence="3 4" key="1">
    <citation type="submission" date="2017-06" db="EMBL/GenBank/DDBJ databases">
        <title>Investigating the central metabolism of Clostridium thermosuccinogenes.</title>
        <authorList>
            <person name="Koendjbiharie J.G."/>
            <person name="van Kranenburg R."/>
        </authorList>
    </citation>
    <scope>NUCLEOTIDE SEQUENCE [LARGE SCALE GENOMIC DNA]</scope>
    <source>
        <strain evidence="3 4">DSM 5806</strain>
    </source>
</reference>
<dbReference type="InterPro" id="IPR010982">
    <property type="entry name" value="Lambda_DNA-bd_dom_sf"/>
</dbReference>
<dbReference type="PANTHER" id="PTHR46558">
    <property type="entry name" value="TRACRIPTIONAL REGULATORY PROTEIN-RELATED-RELATED"/>
    <property type="match status" value="1"/>
</dbReference>
<dbReference type="Gene3D" id="1.25.40.10">
    <property type="entry name" value="Tetratricopeptide repeat domain"/>
    <property type="match status" value="2"/>
</dbReference>
<dbReference type="EMBL" id="NIOJ01000079">
    <property type="protein sequence ID" value="PNT95018.1"/>
    <property type="molecule type" value="Genomic_DNA"/>
</dbReference>
<keyword evidence="4" id="KW-1185">Reference proteome</keyword>
<organism evidence="3 4">
    <name type="scientific">Clostridium thermosuccinogenes</name>
    <dbReference type="NCBI Taxonomy" id="84032"/>
    <lineage>
        <taxon>Bacteria</taxon>
        <taxon>Bacillati</taxon>
        <taxon>Bacillota</taxon>
        <taxon>Clostridia</taxon>
        <taxon>Eubacteriales</taxon>
        <taxon>Clostridiaceae</taxon>
        <taxon>Clostridium</taxon>
    </lineage>
</organism>
<name>A0A2K2F743_9CLOT</name>
<dbReference type="PANTHER" id="PTHR46558:SF11">
    <property type="entry name" value="HTH-TYPE TRANSCRIPTIONAL REGULATOR XRE"/>
    <property type="match status" value="1"/>
</dbReference>
<dbReference type="PROSITE" id="PS50943">
    <property type="entry name" value="HTH_CROC1"/>
    <property type="match status" value="1"/>
</dbReference>
<evidence type="ECO:0000313" key="3">
    <source>
        <dbReference type="EMBL" id="PNT95018.1"/>
    </source>
</evidence>
<dbReference type="SMART" id="SM00530">
    <property type="entry name" value="HTH_XRE"/>
    <property type="match status" value="1"/>
</dbReference>
<dbReference type="Pfam" id="PF01381">
    <property type="entry name" value="HTH_3"/>
    <property type="match status" value="1"/>
</dbReference>
<dbReference type="InterPro" id="IPR011990">
    <property type="entry name" value="TPR-like_helical_dom_sf"/>
</dbReference>
<dbReference type="RefSeq" id="WP_103083095.1">
    <property type="nucleotide sequence ID" value="NZ_CP021850.1"/>
</dbReference>
<dbReference type="Proteomes" id="UP000236151">
    <property type="component" value="Unassembled WGS sequence"/>
</dbReference>
<comment type="caution">
    <text evidence="3">The sequence shown here is derived from an EMBL/GenBank/DDBJ whole genome shotgun (WGS) entry which is preliminary data.</text>
</comment>
<evidence type="ECO:0000259" key="2">
    <source>
        <dbReference type="PROSITE" id="PS50943"/>
    </source>
</evidence>
<protein>
    <recommendedName>
        <fullName evidence="2">HTH cro/C1-type domain-containing protein</fullName>
    </recommendedName>
</protein>
<keyword evidence="1" id="KW-0238">DNA-binding</keyword>
<gene>
    <name evidence="3" type="ORF">CDQ84_17835</name>
</gene>
<evidence type="ECO:0000313" key="4">
    <source>
        <dbReference type="Proteomes" id="UP000236151"/>
    </source>
</evidence>
<dbReference type="SUPFAM" id="SSF47413">
    <property type="entry name" value="lambda repressor-like DNA-binding domains"/>
    <property type="match status" value="1"/>
</dbReference>
<dbReference type="Gene3D" id="1.10.260.40">
    <property type="entry name" value="lambda repressor-like DNA-binding domains"/>
    <property type="match status" value="1"/>
</dbReference>
<sequence length="358" mass="40431">MNIALAENIRSFRKQRSLTQEQLAEVLGVTVGAVYKWEAKLSVPDLSLIVEMADFFDTSVDVLLGYEMKDNRQAATVRRLKEYRRSKDRAGILEAEKALKKYPNSFEIVYNSAIMYEMFGLEQEDKGQLRRALELLEHSRLLLAQNSDPKISEHTIYGDMAEVYISLGEVDQAVELLKKHNSGGIYNDLIGLTLASDCKCCDEAIPFLSEALLKNVTSLLRTIIGYMNVFFERNEYKDAQDMLLWAIDILGGLRETGKRSFFEKVNAVLYAFLAYTQIKMGSKDDAYRSLCHAKQMAEDFDAAPDYSVNAVRYITYGEMASAHDNLGATAMEGVQKAIDSIKDNCLSALWKEVNEHEG</sequence>
<dbReference type="InterPro" id="IPR001387">
    <property type="entry name" value="Cro/C1-type_HTH"/>
</dbReference>
<accession>A0A2K2F743</accession>
<dbReference type="OrthoDB" id="9812495at2"/>
<feature type="domain" description="HTH cro/C1-type" evidence="2">
    <location>
        <begin position="9"/>
        <end position="63"/>
    </location>
</feature>
<dbReference type="GO" id="GO:0003677">
    <property type="term" value="F:DNA binding"/>
    <property type="evidence" value="ECO:0007669"/>
    <property type="project" value="UniProtKB-KW"/>
</dbReference>
<dbReference type="SUPFAM" id="SSF48452">
    <property type="entry name" value="TPR-like"/>
    <property type="match status" value="1"/>
</dbReference>
<proteinExistence type="predicted"/>
<dbReference type="CDD" id="cd00093">
    <property type="entry name" value="HTH_XRE"/>
    <property type="match status" value="1"/>
</dbReference>
<dbReference type="AlphaFoldDB" id="A0A2K2F743"/>
<dbReference type="KEGG" id="cthd:CDO33_07275"/>